<evidence type="ECO:0000313" key="7">
    <source>
        <dbReference type="EMBL" id="PBK85327.1"/>
    </source>
</evidence>
<dbReference type="Gene3D" id="3.50.50.60">
    <property type="entry name" value="FAD/NAD(P)-binding domain"/>
    <property type="match status" value="1"/>
</dbReference>
<evidence type="ECO:0000259" key="6">
    <source>
        <dbReference type="Pfam" id="PF00732"/>
    </source>
</evidence>
<dbReference type="AlphaFoldDB" id="A0A2H3D8C8"/>
<proteinExistence type="inferred from homology"/>
<keyword evidence="4" id="KW-0274">FAD</keyword>
<evidence type="ECO:0000256" key="4">
    <source>
        <dbReference type="ARBA" id="ARBA00022827"/>
    </source>
</evidence>
<evidence type="ECO:0000256" key="2">
    <source>
        <dbReference type="ARBA" id="ARBA00010790"/>
    </source>
</evidence>
<dbReference type="PANTHER" id="PTHR11552">
    <property type="entry name" value="GLUCOSE-METHANOL-CHOLINE GMC OXIDOREDUCTASE"/>
    <property type="match status" value="1"/>
</dbReference>
<feature type="domain" description="Glucose-methanol-choline oxidoreductase N-terminal" evidence="6">
    <location>
        <begin position="31"/>
        <end position="155"/>
    </location>
</feature>
<comment type="cofactor">
    <cofactor evidence="1">
        <name>FAD</name>
        <dbReference type="ChEBI" id="CHEBI:57692"/>
    </cofactor>
</comment>
<organism evidence="7 8">
    <name type="scientific">Armillaria gallica</name>
    <name type="common">Bulbous honey fungus</name>
    <name type="synonym">Armillaria bulbosa</name>
    <dbReference type="NCBI Taxonomy" id="47427"/>
    <lineage>
        <taxon>Eukaryota</taxon>
        <taxon>Fungi</taxon>
        <taxon>Dikarya</taxon>
        <taxon>Basidiomycota</taxon>
        <taxon>Agaricomycotina</taxon>
        <taxon>Agaricomycetes</taxon>
        <taxon>Agaricomycetidae</taxon>
        <taxon>Agaricales</taxon>
        <taxon>Marasmiineae</taxon>
        <taxon>Physalacriaceae</taxon>
        <taxon>Armillaria</taxon>
    </lineage>
</organism>
<dbReference type="InterPro" id="IPR000172">
    <property type="entry name" value="GMC_OxRdtase_N"/>
</dbReference>
<dbReference type="InParanoid" id="A0A2H3D8C8"/>
<accession>A0A2H3D8C8</accession>
<reference evidence="8" key="1">
    <citation type="journal article" date="2017" name="Nat. Ecol. Evol.">
        <title>Genome expansion and lineage-specific genetic innovations in the forest pathogenic fungi Armillaria.</title>
        <authorList>
            <person name="Sipos G."/>
            <person name="Prasanna A.N."/>
            <person name="Walter M.C."/>
            <person name="O'Connor E."/>
            <person name="Balint B."/>
            <person name="Krizsan K."/>
            <person name="Kiss B."/>
            <person name="Hess J."/>
            <person name="Varga T."/>
            <person name="Slot J."/>
            <person name="Riley R."/>
            <person name="Boka B."/>
            <person name="Rigling D."/>
            <person name="Barry K."/>
            <person name="Lee J."/>
            <person name="Mihaltcheva S."/>
            <person name="LaButti K."/>
            <person name="Lipzen A."/>
            <person name="Waldron R."/>
            <person name="Moloney N.M."/>
            <person name="Sperisen C."/>
            <person name="Kredics L."/>
            <person name="Vagvoelgyi C."/>
            <person name="Patrignani A."/>
            <person name="Fitzpatrick D."/>
            <person name="Nagy I."/>
            <person name="Doyle S."/>
            <person name="Anderson J.B."/>
            <person name="Grigoriev I.V."/>
            <person name="Gueldener U."/>
            <person name="Muensterkoetter M."/>
            <person name="Nagy L.G."/>
        </authorList>
    </citation>
    <scope>NUCLEOTIDE SEQUENCE [LARGE SCALE GENOMIC DNA]</scope>
    <source>
        <strain evidence="8">Ar21-2</strain>
    </source>
</reference>
<evidence type="ECO:0000256" key="3">
    <source>
        <dbReference type="ARBA" id="ARBA00022630"/>
    </source>
</evidence>
<keyword evidence="8" id="KW-1185">Reference proteome</keyword>
<name>A0A2H3D8C8_ARMGA</name>
<protein>
    <recommendedName>
        <fullName evidence="6">Glucose-methanol-choline oxidoreductase N-terminal domain-containing protein</fullName>
    </recommendedName>
</protein>
<evidence type="ECO:0000256" key="1">
    <source>
        <dbReference type="ARBA" id="ARBA00001974"/>
    </source>
</evidence>
<dbReference type="OrthoDB" id="269227at2759"/>
<feature type="chain" id="PRO_5013884129" description="Glucose-methanol-choline oxidoreductase N-terminal domain-containing protein" evidence="5">
    <location>
        <begin position="18"/>
        <end position="169"/>
    </location>
</feature>
<dbReference type="GO" id="GO:0016614">
    <property type="term" value="F:oxidoreductase activity, acting on CH-OH group of donors"/>
    <property type="evidence" value="ECO:0007669"/>
    <property type="project" value="InterPro"/>
</dbReference>
<comment type="similarity">
    <text evidence="2">Belongs to the GMC oxidoreductase family.</text>
</comment>
<dbReference type="GO" id="GO:0050660">
    <property type="term" value="F:flavin adenine dinucleotide binding"/>
    <property type="evidence" value="ECO:0007669"/>
    <property type="project" value="InterPro"/>
</dbReference>
<keyword evidence="5" id="KW-0732">Signal</keyword>
<dbReference type="STRING" id="47427.A0A2H3D8C8"/>
<dbReference type="SUPFAM" id="SSF51905">
    <property type="entry name" value="FAD/NAD(P)-binding domain"/>
    <property type="match status" value="1"/>
</dbReference>
<sequence>MSFSLILLLALCPSVLGAIYERFNKLPTLDFDFIIIGGGTAGNVLANRLTEDSNISVLVLEAGGSTADALLTQVPFFSPNISSGTAWDWNFTTTEQTGLLGRSISYPRGFGLGGSSTVNYMLYTRGSSQDYDRYAQISGDPGWGWEALQPYMREASPSFPFTNGFDLSL</sequence>
<dbReference type="InterPro" id="IPR012132">
    <property type="entry name" value="GMC_OxRdtase"/>
</dbReference>
<evidence type="ECO:0000256" key="5">
    <source>
        <dbReference type="SAM" id="SignalP"/>
    </source>
</evidence>
<dbReference type="Gene3D" id="3.30.560.10">
    <property type="entry name" value="Glucose Oxidase, domain 3"/>
    <property type="match status" value="1"/>
</dbReference>
<dbReference type="InterPro" id="IPR036188">
    <property type="entry name" value="FAD/NAD-bd_sf"/>
</dbReference>
<keyword evidence="3" id="KW-0285">Flavoprotein</keyword>
<feature type="signal peptide" evidence="5">
    <location>
        <begin position="1"/>
        <end position="17"/>
    </location>
</feature>
<dbReference type="EMBL" id="KZ293691">
    <property type="protein sequence ID" value="PBK85327.1"/>
    <property type="molecule type" value="Genomic_DNA"/>
</dbReference>
<dbReference type="OMA" id="AGPSHEN"/>
<gene>
    <name evidence="7" type="ORF">ARMGADRAFT_999700</name>
</gene>
<evidence type="ECO:0000313" key="8">
    <source>
        <dbReference type="Proteomes" id="UP000217790"/>
    </source>
</evidence>
<dbReference type="Proteomes" id="UP000217790">
    <property type="component" value="Unassembled WGS sequence"/>
</dbReference>
<dbReference type="PANTHER" id="PTHR11552:SF147">
    <property type="entry name" value="CHOLINE DEHYDROGENASE, MITOCHONDRIAL"/>
    <property type="match status" value="1"/>
</dbReference>
<dbReference type="Pfam" id="PF00732">
    <property type="entry name" value="GMC_oxred_N"/>
    <property type="match status" value="1"/>
</dbReference>